<name>A0ABY5APC4_9CYAN</name>
<evidence type="ECO:0000313" key="2">
    <source>
        <dbReference type="Proteomes" id="UP001056708"/>
    </source>
</evidence>
<protein>
    <submittedName>
        <fullName evidence="1">Uncharacterized protein</fullName>
    </submittedName>
</protein>
<dbReference type="RefSeq" id="WP_252663098.1">
    <property type="nucleotide sequence ID" value="NZ_CP098611.1"/>
</dbReference>
<sequence length="111" mass="12700">MVQESQNRQSQDGQSTETLEEVQQVVRQVAQGCHGNPEALLGLLRLLEALHREICEQEFRPALPDTRRALYSFLREIESEGGWPYIPRMRLKTLLAHLEAQTSELSETTPD</sequence>
<dbReference type="EMBL" id="CP098611">
    <property type="protein sequence ID" value="USR91064.1"/>
    <property type="molecule type" value="Genomic_DNA"/>
</dbReference>
<organism evidence="1 2">
    <name type="scientific">Phormidium yuhuli AB48</name>
    <dbReference type="NCBI Taxonomy" id="2940671"/>
    <lineage>
        <taxon>Bacteria</taxon>
        <taxon>Bacillati</taxon>
        <taxon>Cyanobacteriota</taxon>
        <taxon>Cyanophyceae</taxon>
        <taxon>Oscillatoriophycideae</taxon>
        <taxon>Oscillatoriales</taxon>
        <taxon>Oscillatoriaceae</taxon>
        <taxon>Phormidium</taxon>
        <taxon>Phormidium yuhuli</taxon>
    </lineage>
</organism>
<accession>A0ABY5APC4</accession>
<evidence type="ECO:0000313" key="1">
    <source>
        <dbReference type="EMBL" id="USR91064.1"/>
    </source>
</evidence>
<proteinExistence type="predicted"/>
<reference evidence="1" key="1">
    <citation type="submission" date="2022-06" db="EMBL/GenBank/DDBJ databases">
        <title>Genome sequence of Phormidium yuhuli AB48 isolated from an industrial photobioreactor environment.</title>
        <authorList>
            <person name="Qiu Y."/>
            <person name="Noonan A.J.C."/>
            <person name="Dofher K."/>
            <person name="Koch M."/>
            <person name="Kieft B."/>
            <person name="Lin X."/>
            <person name="Ziels R.M."/>
            <person name="Hallam S.J."/>
        </authorList>
    </citation>
    <scope>NUCLEOTIDE SEQUENCE</scope>
    <source>
        <strain evidence="1">AB48</strain>
    </source>
</reference>
<dbReference type="Proteomes" id="UP001056708">
    <property type="component" value="Chromosome"/>
</dbReference>
<gene>
    <name evidence="1" type="ORF">NEA10_19930</name>
</gene>
<keyword evidence="2" id="KW-1185">Reference proteome</keyword>